<dbReference type="PANTHER" id="PTHR13822">
    <property type="entry name" value="ATP SYNTHASE DELTA/EPSILON CHAIN"/>
    <property type="match status" value="1"/>
</dbReference>
<keyword evidence="8" id="KW-1003">Cell membrane</keyword>
<evidence type="ECO:0000256" key="2">
    <source>
        <dbReference type="ARBA" id="ARBA00005712"/>
    </source>
</evidence>
<keyword evidence="8" id="KW-0375">Hydrogen ion transport</keyword>
<dbReference type="SUPFAM" id="SSF46604">
    <property type="entry name" value="Epsilon subunit of F1F0-ATP synthase C-terminal domain"/>
    <property type="match status" value="1"/>
</dbReference>
<dbReference type="CDD" id="cd12152">
    <property type="entry name" value="F1-ATPase_delta"/>
    <property type="match status" value="1"/>
</dbReference>
<dbReference type="GO" id="GO:0046933">
    <property type="term" value="F:proton-transporting ATP synthase activity, rotational mechanism"/>
    <property type="evidence" value="ECO:0007669"/>
    <property type="project" value="UniProtKB-UniRule"/>
</dbReference>
<comment type="subunit">
    <text evidence="8 9">F-type ATPases have 2 components, CF(1) - the catalytic core - and CF(0) - the membrane proton channel. CF(1) has five subunits: alpha(3), beta(3), gamma(1), delta(1), epsilon(1). CF(0) has three main subunits: a, b and c.</text>
</comment>
<dbReference type="RefSeq" id="WP_123931744.1">
    <property type="nucleotide sequence ID" value="NZ_DAITJO010000021.1"/>
</dbReference>
<gene>
    <name evidence="8" type="primary">atpC</name>
    <name evidence="12" type="ORF">EDD75_2093</name>
</gene>
<sequence length="140" mass="15566">MAEKLQKLIVVTPSRVAFTDEVRMVIARGAGGDLGILPDHAPLITSLKTDVVRIQKDGQWRYMAVSNGFLEVKNNRVVIVADSAELAEEIDVERARRAKERAEERLRTRAPEIDILRAEAALMRALARLKAVELAGGPRR</sequence>
<dbReference type="EMBL" id="RKRE01000003">
    <property type="protein sequence ID" value="RPF42975.1"/>
    <property type="molecule type" value="Genomic_DNA"/>
</dbReference>
<dbReference type="Pfam" id="PF02823">
    <property type="entry name" value="ATP-synt_DE_N"/>
    <property type="match status" value="1"/>
</dbReference>
<keyword evidence="7 8" id="KW-0066">ATP synthesis</keyword>
<evidence type="ECO:0000256" key="1">
    <source>
        <dbReference type="ARBA" id="ARBA00004202"/>
    </source>
</evidence>
<dbReference type="InterPro" id="IPR020546">
    <property type="entry name" value="ATP_synth_F1_dsu/esu_N"/>
</dbReference>
<evidence type="ECO:0000313" key="12">
    <source>
        <dbReference type="EMBL" id="RPF42975.1"/>
    </source>
</evidence>
<dbReference type="InterPro" id="IPR036771">
    <property type="entry name" value="ATPsynth_dsu/esu_N"/>
</dbReference>
<dbReference type="Gene3D" id="1.20.5.440">
    <property type="entry name" value="ATP synthase delta/epsilon subunit, C-terminal domain"/>
    <property type="match status" value="1"/>
</dbReference>
<dbReference type="AlphaFoldDB" id="A0A3N5BB98"/>
<evidence type="ECO:0000259" key="10">
    <source>
        <dbReference type="Pfam" id="PF00401"/>
    </source>
</evidence>
<comment type="subcellular location">
    <subcellularLocation>
        <location evidence="1 8">Cell membrane</location>
        <topology evidence="1 8">Peripheral membrane protein</topology>
    </subcellularLocation>
</comment>
<keyword evidence="13" id="KW-1185">Reference proteome</keyword>
<evidence type="ECO:0000313" key="13">
    <source>
        <dbReference type="Proteomes" id="UP000282654"/>
    </source>
</evidence>
<dbReference type="NCBIfam" id="NF001846">
    <property type="entry name" value="PRK00571.1-3"/>
    <property type="match status" value="1"/>
</dbReference>
<evidence type="ECO:0000256" key="5">
    <source>
        <dbReference type="ARBA" id="ARBA00023136"/>
    </source>
</evidence>
<name>A0A3N5BB98_9THEO</name>
<evidence type="ECO:0000256" key="7">
    <source>
        <dbReference type="ARBA" id="ARBA00023310"/>
    </source>
</evidence>
<feature type="domain" description="ATP synthase epsilon subunit C-terminal" evidence="10">
    <location>
        <begin position="88"/>
        <end position="133"/>
    </location>
</feature>
<reference evidence="12 13" key="1">
    <citation type="submission" date="2018-11" db="EMBL/GenBank/DDBJ databases">
        <title>Genomic Encyclopedia of Type Strains, Phase IV (KMG-IV): sequencing the most valuable type-strain genomes for metagenomic binning, comparative biology and taxonomic classification.</title>
        <authorList>
            <person name="Goeker M."/>
        </authorList>
    </citation>
    <scope>NUCLEOTIDE SEQUENCE [LARGE SCALE GENOMIC DNA]</scope>
    <source>
        <strain evidence="12 13">DSM 102936</strain>
    </source>
</reference>
<organism evidence="12 13">
    <name type="scientific">Thermodesulfitimonas autotrophica</name>
    <dbReference type="NCBI Taxonomy" id="1894989"/>
    <lineage>
        <taxon>Bacteria</taxon>
        <taxon>Bacillati</taxon>
        <taxon>Bacillota</taxon>
        <taxon>Clostridia</taxon>
        <taxon>Thermoanaerobacterales</taxon>
        <taxon>Thermoanaerobacteraceae</taxon>
        <taxon>Thermodesulfitimonas</taxon>
    </lineage>
</organism>
<dbReference type="PANTHER" id="PTHR13822:SF10">
    <property type="entry name" value="ATP SYNTHASE EPSILON CHAIN, CHLOROPLASTIC"/>
    <property type="match status" value="1"/>
</dbReference>
<comment type="caution">
    <text evidence="12">The sequence shown here is derived from an EMBL/GenBank/DDBJ whole genome shotgun (WGS) entry which is preliminary data.</text>
</comment>
<dbReference type="SUPFAM" id="SSF51344">
    <property type="entry name" value="Epsilon subunit of F1F0-ATP synthase N-terminal domain"/>
    <property type="match status" value="1"/>
</dbReference>
<evidence type="ECO:0000256" key="3">
    <source>
        <dbReference type="ARBA" id="ARBA00022448"/>
    </source>
</evidence>
<dbReference type="GO" id="GO:0005886">
    <property type="term" value="C:plasma membrane"/>
    <property type="evidence" value="ECO:0007669"/>
    <property type="project" value="UniProtKB-SubCell"/>
</dbReference>
<evidence type="ECO:0000256" key="4">
    <source>
        <dbReference type="ARBA" id="ARBA00023065"/>
    </source>
</evidence>
<dbReference type="HAMAP" id="MF_00530">
    <property type="entry name" value="ATP_synth_epsil_bac"/>
    <property type="match status" value="1"/>
</dbReference>
<proteinExistence type="inferred from homology"/>
<dbReference type="InterPro" id="IPR020547">
    <property type="entry name" value="ATP_synth_F1_esu_C"/>
</dbReference>
<comment type="function">
    <text evidence="8">Produces ATP from ADP in the presence of a proton gradient across the membrane.</text>
</comment>
<dbReference type="OrthoDB" id="9804110at2"/>
<dbReference type="NCBIfam" id="TIGR01216">
    <property type="entry name" value="ATP_synt_epsi"/>
    <property type="match status" value="1"/>
</dbReference>
<evidence type="ECO:0000256" key="9">
    <source>
        <dbReference type="RuleBase" id="RU003656"/>
    </source>
</evidence>
<feature type="domain" description="ATP synthase F1 complex delta/epsilon subunit N-terminal" evidence="11">
    <location>
        <begin position="7"/>
        <end position="84"/>
    </location>
</feature>
<keyword evidence="4 8" id="KW-0406">Ion transport</keyword>
<evidence type="ECO:0000256" key="6">
    <source>
        <dbReference type="ARBA" id="ARBA00023196"/>
    </source>
</evidence>
<protein>
    <recommendedName>
        <fullName evidence="8">ATP synthase epsilon chain</fullName>
    </recommendedName>
    <alternativeName>
        <fullName evidence="8">ATP synthase F1 sector epsilon subunit</fullName>
    </alternativeName>
    <alternativeName>
        <fullName evidence="8">F-ATPase epsilon subunit</fullName>
    </alternativeName>
</protein>
<dbReference type="InterPro" id="IPR036794">
    <property type="entry name" value="ATP_F1_dsu/esu_C_sf"/>
</dbReference>
<dbReference type="NCBIfam" id="NF009980">
    <property type="entry name" value="PRK13446.1"/>
    <property type="match status" value="1"/>
</dbReference>
<evidence type="ECO:0000256" key="8">
    <source>
        <dbReference type="HAMAP-Rule" id="MF_00530"/>
    </source>
</evidence>
<evidence type="ECO:0000259" key="11">
    <source>
        <dbReference type="Pfam" id="PF02823"/>
    </source>
</evidence>
<keyword evidence="5 8" id="KW-0472">Membrane</keyword>
<dbReference type="GO" id="GO:0005524">
    <property type="term" value="F:ATP binding"/>
    <property type="evidence" value="ECO:0007669"/>
    <property type="project" value="UniProtKB-UniRule"/>
</dbReference>
<accession>A0A3N5BB98</accession>
<keyword evidence="3 8" id="KW-0813">Transport</keyword>
<dbReference type="InterPro" id="IPR001469">
    <property type="entry name" value="ATP_synth_F1_dsu/esu"/>
</dbReference>
<dbReference type="GO" id="GO:0045259">
    <property type="term" value="C:proton-transporting ATP synthase complex"/>
    <property type="evidence" value="ECO:0007669"/>
    <property type="project" value="UniProtKB-KW"/>
</dbReference>
<keyword evidence="6 8" id="KW-0139">CF(1)</keyword>
<dbReference type="Pfam" id="PF00401">
    <property type="entry name" value="ATP-synt_DE"/>
    <property type="match status" value="1"/>
</dbReference>
<dbReference type="Gene3D" id="2.60.15.10">
    <property type="entry name" value="F0F1 ATP synthase delta/epsilon subunit, N-terminal"/>
    <property type="match status" value="1"/>
</dbReference>
<dbReference type="Proteomes" id="UP000282654">
    <property type="component" value="Unassembled WGS sequence"/>
</dbReference>
<comment type="similarity">
    <text evidence="2 8 9">Belongs to the ATPase epsilon chain family.</text>
</comment>